<dbReference type="Gene3D" id="1.20.1250.20">
    <property type="entry name" value="MFS general substrate transporter like domains"/>
    <property type="match status" value="1"/>
</dbReference>
<dbReference type="PANTHER" id="PTHR23502:SF60">
    <property type="entry name" value="MAJOR FACILITATOR SUPERFAMILY (MFS) PROFILE DOMAIN-CONTAINING PROTEIN-RELATED"/>
    <property type="match status" value="1"/>
</dbReference>
<dbReference type="InterPro" id="IPR036259">
    <property type="entry name" value="MFS_trans_sf"/>
</dbReference>
<dbReference type="RefSeq" id="XP_022479209.1">
    <property type="nucleotide sequence ID" value="XM_022614296.1"/>
</dbReference>
<evidence type="ECO:0000256" key="2">
    <source>
        <dbReference type="ARBA" id="ARBA00022692"/>
    </source>
</evidence>
<dbReference type="GO" id="GO:0022857">
    <property type="term" value="F:transmembrane transporter activity"/>
    <property type="evidence" value="ECO:0007669"/>
    <property type="project" value="InterPro"/>
</dbReference>
<feature type="transmembrane region" description="Helical" evidence="7">
    <location>
        <begin position="408"/>
        <end position="429"/>
    </location>
</feature>
<dbReference type="InterPro" id="IPR011701">
    <property type="entry name" value="MFS"/>
</dbReference>
<dbReference type="SUPFAM" id="SSF103473">
    <property type="entry name" value="MFS general substrate transporter"/>
    <property type="match status" value="1"/>
</dbReference>
<keyword evidence="2 7" id="KW-0812">Transmembrane</keyword>
<feature type="transmembrane region" description="Helical" evidence="7">
    <location>
        <begin position="95"/>
        <end position="116"/>
    </location>
</feature>
<comment type="caution">
    <text evidence="9">The sequence shown here is derived from an EMBL/GenBank/DDBJ whole genome shotgun (WGS) entry which is preliminary data.</text>
</comment>
<feature type="domain" description="Major facilitator superfamily (MFS) profile" evidence="8">
    <location>
        <begin position="93"/>
        <end position="538"/>
    </location>
</feature>
<evidence type="ECO:0000259" key="8">
    <source>
        <dbReference type="PROSITE" id="PS50850"/>
    </source>
</evidence>
<evidence type="ECO:0000256" key="6">
    <source>
        <dbReference type="SAM" id="MobiDB-lite"/>
    </source>
</evidence>
<gene>
    <name evidence="9" type="ORF">CORC01_02646</name>
</gene>
<feature type="transmembrane region" description="Helical" evidence="7">
    <location>
        <begin position="435"/>
        <end position="456"/>
    </location>
</feature>
<dbReference type="InterPro" id="IPR020846">
    <property type="entry name" value="MFS_dom"/>
</dbReference>
<dbReference type="CDD" id="cd17323">
    <property type="entry name" value="MFS_Tpo1_MDR_like"/>
    <property type="match status" value="1"/>
</dbReference>
<keyword evidence="3 7" id="KW-1133">Transmembrane helix</keyword>
<evidence type="ECO:0000256" key="4">
    <source>
        <dbReference type="ARBA" id="ARBA00023136"/>
    </source>
</evidence>
<accession>A0A1G4BL97</accession>
<dbReference type="STRING" id="1209926.A0A1G4BL97"/>
<keyword evidence="5" id="KW-0325">Glycoprotein</keyword>
<dbReference type="AlphaFoldDB" id="A0A1G4BL97"/>
<dbReference type="Pfam" id="PF07690">
    <property type="entry name" value="MFS_1"/>
    <property type="match status" value="1"/>
</dbReference>
<feature type="region of interest" description="Disordered" evidence="6">
    <location>
        <begin position="67"/>
        <end position="86"/>
    </location>
</feature>
<evidence type="ECO:0000313" key="10">
    <source>
        <dbReference type="Proteomes" id="UP000176998"/>
    </source>
</evidence>
<feature type="transmembrane region" description="Helical" evidence="7">
    <location>
        <begin position="160"/>
        <end position="179"/>
    </location>
</feature>
<evidence type="ECO:0000256" key="3">
    <source>
        <dbReference type="ARBA" id="ARBA00022989"/>
    </source>
</evidence>
<dbReference type="GO" id="GO:0016020">
    <property type="term" value="C:membrane"/>
    <property type="evidence" value="ECO:0007669"/>
    <property type="project" value="UniProtKB-SubCell"/>
</dbReference>
<feature type="transmembrane region" description="Helical" evidence="7">
    <location>
        <begin position="324"/>
        <end position="343"/>
    </location>
</feature>
<dbReference type="EMBL" id="MJBS01000015">
    <property type="protein sequence ID" value="OHF02067.1"/>
    <property type="molecule type" value="Genomic_DNA"/>
</dbReference>
<feature type="transmembrane region" description="Helical" evidence="7">
    <location>
        <begin position="185"/>
        <end position="207"/>
    </location>
</feature>
<feature type="transmembrane region" description="Helical" evidence="7">
    <location>
        <begin position="248"/>
        <end position="268"/>
    </location>
</feature>
<organism evidence="9 10">
    <name type="scientific">Colletotrichum orchidophilum</name>
    <dbReference type="NCBI Taxonomy" id="1209926"/>
    <lineage>
        <taxon>Eukaryota</taxon>
        <taxon>Fungi</taxon>
        <taxon>Dikarya</taxon>
        <taxon>Ascomycota</taxon>
        <taxon>Pezizomycotina</taxon>
        <taxon>Sordariomycetes</taxon>
        <taxon>Hypocreomycetidae</taxon>
        <taxon>Glomerellales</taxon>
        <taxon>Glomerellaceae</taxon>
        <taxon>Colletotrichum</taxon>
    </lineage>
</organism>
<dbReference type="Proteomes" id="UP000176998">
    <property type="component" value="Unassembled WGS sequence"/>
</dbReference>
<keyword evidence="4 7" id="KW-0472">Membrane</keyword>
<name>A0A1G4BL97_9PEZI</name>
<dbReference type="PROSITE" id="PS50850">
    <property type="entry name" value="MFS"/>
    <property type="match status" value="1"/>
</dbReference>
<feature type="transmembrane region" description="Helical" evidence="7">
    <location>
        <begin position="363"/>
        <end position="387"/>
    </location>
</feature>
<proteinExistence type="predicted"/>
<evidence type="ECO:0000256" key="1">
    <source>
        <dbReference type="ARBA" id="ARBA00004141"/>
    </source>
</evidence>
<sequence length="538" mass="59083">MNPRPDSNEDTEKALRPALISFNSLTTLCEDEANCEHSDNTKALPISAAQSIPDSEHFQSSHEALSTRASVTWDGPEDPENPKNWNRRRKWTTSLIISAFAFLSPLSSSIAAPALGPIGHDLHITDEVQLQLVLSIFLLTYALGPFILSPCSEIWGRTPIVRVGNLIFIASTTLCGFAASKEQILAFRFLAGIGGSATIGMGSGVLADCWKPEERGKGIAFMQFAPVLGLAVGPIAGGYISQYATWRWTFWSVVILNFTVQAIALICLRETYAPRLLHQKAKRLRKLYNDPSIQTEWEKQERTLCVVLKTSMSRPWIMLATQPIIQSLALYQAFNFGLLYLIISSFPRLWEHQYGMQKGHASLNYISIALGALIGVLISAPAMDLIYKRLKCRRGIDGEKQGVPEFRVPLMVPASILTPCGILLFAWTAQSKMHFMLPSVGIAITIGSSMVSYQCISAYIADCYCLHTASASAACCFMRSMFAFAFPLFAPALFRNLGYGRGGSLLAVIAVVVGVPAPLLLWKYGAKLRAQSRFGVSK</sequence>
<dbReference type="GeneID" id="34555806"/>
<reference evidence="9 10" key="1">
    <citation type="submission" date="2016-09" db="EMBL/GenBank/DDBJ databases">
        <authorList>
            <person name="Capua I."/>
            <person name="De Benedictis P."/>
            <person name="Joannis T."/>
            <person name="Lombin L.H."/>
            <person name="Cattoli G."/>
        </authorList>
    </citation>
    <scope>NUCLEOTIDE SEQUENCE [LARGE SCALE GENOMIC DNA]</scope>
    <source>
        <strain evidence="9 10">IMI 309357</strain>
    </source>
</reference>
<evidence type="ECO:0000256" key="5">
    <source>
        <dbReference type="ARBA" id="ARBA00023180"/>
    </source>
</evidence>
<evidence type="ECO:0000256" key="7">
    <source>
        <dbReference type="SAM" id="Phobius"/>
    </source>
</evidence>
<feature type="transmembrane region" description="Helical" evidence="7">
    <location>
        <begin position="219"/>
        <end position="242"/>
    </location>
</feature>
<comment type="subcellular location">
    <subcellularLocation>
        <location evidence="1">Membrane</location>
        <topology evidence="1">Multi-pass membrane protein</topology>
    </subcellularLocation>
</comment>
<feature type="transmembrane region" description="Helical" evidence="7">
    <location>
        <begin position="468"/>
        <end position="490"/>
    </location>
</feature>
<evidence type="ECO:0000313" key="9">
    <source>
        <dbReference type="EMBL" id="OHF02067.1"/>
    </source>
</evidence>
<feature type="transmembrane region" description="Helical" evidence="7">
    <location>
        <begin position="128"/>
        <end position="148"/>
    </location>
</feature>
<protein>
    <submittedName>
        <fullName evidence="9">Major facilitator superfamily transporter</fullName>
    </submittedName>
</protein>
<dbReference type="OrthoDB" id="6770063at2759"/>
<dbReference type="FunFam" id="1.20.1250.20:FF:000011">
    <property type="entry name" value="MFS multidrug transporter, putative"/>
    <property type="match status" value="1"/>
</dbReference>
<keyword evidence="10" id="KW-1185">Reference proteome</keyword>
<feature type="transmembrane region" description="Helical" evidence="7">
    <location>
        <begin position="502"/>
        <end position="522"/>
    </location>
</feature>
<dbReference type="PANTHER" id="PTHR23502">
    <property type="entry name" value="MAJOR FACILITATOR SUPERFAMILY"/>
    <property type="match status" value="1"/>
</dbReference>